<dbReference type="Gene3D" id="3.30.720.120">
    <property type="match status" value="1"/>
</dbReference>
<evidence type="ECO:0000259" key="1">
    <source>
        <dbReference type="PROSITE" id="PS51819"/>
    </source>
</evidence>
<dbReference type="KEGG" id="spha:D3Y57_11850"/>
<keyword evidence="3" id="KW-1185">Reference proteome</keyword>
<dbReference type="Gene3D" id="3.30.720.110">
    <property type="match status" value="1"/>
</dbReference>
<sequence>MPVKPAIMPCRLYDNAPAAIDFICKAFGFTRLAVHADGATVHNAQLAYDGNVVMLSSGSRDGRNQFDMTPIGNLNGQSPMCICLVIDDPDAHFAVAKAAGARIITEPHDNDYGGRSYEARDLEGVVWSFGNYDPWADAANTAANASVEQA</sequence>
<dbReference type="EMBL" id="CP032829">
    <property type="protein sequence ID" value="AYJ87941.1"/>
    <property type="molecule type" value="Genomic_DNA"/>
</dbReference>
<dbReference type="Proteomes" id="UP000276254">
    <property type="component" value="Chromosome"/>
</dbReference>
<reference evidence="2 3" key="1">
    <citation type="submission" date="2018-09" db="EMBL/GenBank/DDBJ databases">
        <title>Sphingomonas peninsula sp. nov., isolated from fildes peninsula, Antarctic soil.</title>
        <authorList>
            <person name="Yingchao G."/>
        </authorList>
    </citation>
    <scope>NUCLEOTIDE SEQUENCE [LARGE SCALE GENOMIC DNA]</scope>
    <source>
        <strain evidence="2 3">YZ-8</strain>
    </source>
</reference>
<dbReference type="InterPro" id="IPR029068">
    <property type="entry name" value="Glyas_Bleomycin-R_OHBP_Dase"/>
</dbReference>
<protein>
    <submittedName>
        <fullName evidence="2">Glyoxalase</fullName>
    </submittedName>
</protein>
<name>A0A494TQ28_SPHPE</name>
<proteinExistence type="predicted"/>
<dbReference type="OrthoDB" id="9806868at2"/>
<dbReference type="AlphaFoldDB" id="A0A494TQ28"/>
<dbReference type="SUPFAM" id="SSF54593">
    <property type="entry name" value="Glyoxalase/Bleomycin resistance protein/Dihydroxybiphenyl dioxygenase"/>
    <property type="match status" value="1"/>
</dbReference>
<dbReference type="PANTHER" id="PTHR34109">
    <property type="entry name" value="BNAUNNG04460D PROTEIN-RELATED"/>
    <property type="match status" value="1"/>
</dbReference>
<evidence type="ECO:0000313" key="2">
    <source>
        <dbReference type="EMBL" id="AYJ87941.1"/>
    </source>
</evidence>
<organism evidence="2 3">
    <name type="scientific">Sphingomonas paeninsulae</name>
    <dbReference type="NCBI Taxonomy" id="2319844"/>
    <lineage>
        <taxon>Bacteria</taxon>
        <taxon>Pseudomonadati</taxon>
        <taxon>Pseudomonadota</taxon>
        <taxon>Alphaproteobacteria</taxon>
        <taxon>Sphingomonadales</taxon>
        <taxon>Sphingomonadaceae</taxon>
        <taxon>Sphingomonas</taxon>
    </lineage>
</organism>
<gene>
    <name evidence="2" type="ORF">D3Y57_11850</name>
</gene>
<dbReference type="PANTHER" id="PTHR34109:SF1">
    <property type="entry name" value="VOC DOMAIN-CONTAINING PROTEIN"/>
    <property type="match status" value="1"/>
</dbReference>
<dbReference type="InterPro" id="IPR037523">
    <property type="entry name" value="VOC_core"/>
</dbReference>
<evidence type="ECO:0000313" key="3">
    <source>
        <dbReference type="Proteomes" id="UP000276254"/>
    </source>
</evidence>
<dbReference type="PROSITE" id="PS51819">
    <property type="entry name" value="VOC"/>
    <property type="match status" value="1"/>
</dbReference>
<dbReference type="Pfam" id="PF00903">
    <property type="entry name" value="Glyoxalase"/>
    <property type="match status" value="1"/>
</dbReference>
<dbReference type="InterPro" id="IPR004360">
    <property type="entry name" value="Glyas_Fos-R_dOase_dom"/>
</dbReference>
<accession>A0A494TQ28</accession>
<feature type="domain" description="VOC" evidence="1">
    <location>
        <begin position="4"/>
        <end position="132"/>
    </location>
</feature>